<accession>A0AAD1SYL5</accession>
<evidence type="ECO:0000256" key="1">
    <source>
        <dbReference type="SAM" id="MobiDB-lite"/>
    </source>
</evidence>
<reference evidence="2" key="1">
    <citation type="submission" date="2022-03" db="EMBL/GenBank/DDBJ databases">
        <authorList>
            <person name="Alioto T."/>
            <person name="Alioto T."/>
            <person name="Gomez Garrido J."/>
        </authorList>
    </citation>
    <scope>NUCLEOTIDE SEQUENCE</scope>
</reference>
<dbReference type="EMBL" id="OW240920">
    <property type="protein sequence ID" value="CAH2314955.1"/>
    <property type="molecule type" value="Genomic_DNA"/>
</dbReference>
<organism evidence="2 3">
    <name type="scientific">Pelobates cultripes</name>
    <name type="common">Western spadefoot toad</name>
    <dbReference type="NCBI Taxonomy" id="61616"/>
    <lineage>
        <taxon>Eukaryota</taxon>
        <taxon>Metazoa</taxon>
        <taxon>Chordata</taxon>
        <taxon>Craniata</taxon>
        <taxon>Vertebrata</taxon>
        <taxon>Euteleostomi</taxon>
        <taxon>Amphibia</taxon>
        <taxon>Batrachia</taxon>
        <taxon>Anura</taxon>
        <taxon>Pelobatoidea</taxon>
        <taxon>Pelobatidae</taxon>
        <taxon>Pelobates</taxon>
    </lineage>
</organism>
<evidence type="ECO:0000313" key="3">
    <source>
        <dbReference type="Proteomes" id="UP001295444"/>
    </source>
</evidence>
<sequence>MAGKREFRYNRCPSTPKKRWNRCPRSQKQQGGYSHGHNAMTYLEKASQQTCLYTSDARYTSVYPEYMITAPHWPKWSTYLLRTPTRRVPVGLEYLTGIIKAWRKTSKGIG</sequence>
<name>A0AAD1SYL5_PELCU</name>
<dbReference type="AlphaFoldDB" id="A0AAD1SYL5"/>
<feature type="region of interest" description="Disordered" evidence="1">
    <location>
        <begin position="15"/>
        <end position="35"/>
    </location>
</feature>
<gene>
    <name evidence="2" type="ORF">PECUL_23A044415</name>
</gene>
<protein>
    <submittedName>
        <fullName evidence="2">Uncharacterized protein</fullName>
    </submittedName>
</protein>
<keyword evidence="3" id="KW-1185">Reference proteome</keyword>
<evidence type="ECO:0000313" key="2">
    <source>
        <dbReference type="EMBL" id="CAH2314955.1"/>
    </source>
</evidence>
<proteinExistence type="predicted"/>
<dbReference type="Proteomes" id="UP001295444">
    <property type="component" value="Chromosome 09"/>
</dbReference>